<feature type="domain" description="AMP-binding enzyme C-terminal" evidence="4">
    <location>
        <begin position="439"/>
        <end position="514"/>
    </location>
</feature>
<dbReference type="GeneID" id="57579157"/>
<dbReference type="KEGG" id="req:REQ_35120"/>
<proteinExistence type="inferred from homology"/>
<evidence type="ECO:0000313" key="5">
    <source>
        <dbReference type="EMBL" id="CBH49502.1"/>
    </source>
</evidence>
<dbReference type="EMBL" id="FN563149">
    <property type="protein sequence ID" value="CBH49502.1"/>
    <property type="molecule type" value="Genomic_DNA"/>
</dbReference>
<organism evidence="5">
    <name type="scientific">Rhodococcus hoagii (strain 103S)</name>
    <name type="common">Rhodococcus equi</name>
    <dbReference type="NCBI Taxonomy" id="685727"/>
    <lineage>
        <taxon>Bacteria</taxon>
        <taxon>Bacillati</taxon>
        <taxon>Actinomycetota</taxon>
        <taxon>Actinomycetes</taxon>
        <taxon>Mycobacteriales</taxon>
        <taxon>Nocardiaceae</taxon>
        <taxon>Prescottella</taxon>
    </lineage>
</organism>
<dbReference type="InterPro" id="IPR020845">
    <property type="entry name" value="AMP-binding_CS"/>
</dbReference>
<evidence type="ECO:0000256" key="1">
    <source>
        <dbReference type="ARBA" id="ARBA00006432"/>
    </source>
</evidence>
<feature type="domain" description="AMP-dependent synthetase/ligase" evidence="3">
    <location>
        <begin position="22"/>
        <end position="388"/>
    </location>
</feature>
<sequence>MSTEKHPVDISPARALQNLGRLHGDRTALIYENHTVGYRELTARVHAMALTLHASGIRKGDRVAYLGLNSPTFLVTYLASAWVGGVFVPINFRLAAAEIAYQLGDFGPRVLIVEPGHMPVVDEIDPAVLPPRLIAVDNDDAVPLTDEPAERWERLTAALARGADLDIALSPLPRYADDLAALMYTSGTTGRPKGVMLTHGNIWWNSFNVDSVVETSRSDVNLAVAPLFHIGCLNSFTLRSLARGGATLVRRSFDPAQTLADLVEYKVNTIFAVPAMFSAVAQLPQFADADLSQLRSAIVAGAPVPPSLVKEYGHHGVALQQAWGLTETAPFATSLPPERTLERASSAGLPMPFCEIKIVDPVTGATLTEPNAAGEICVRGPNVTPGYWANQQATDAAFDAENWFHSGDLGCLDEDGFLYIVDRIKDMIITGGENVYPAEVERVLVEYPGVTDAAVVGAPDAKWGEIVVAVLVVSTDTDPTLEEIRDFTSERLARYKLPKEILVLDSLPRNGSGKLDKVSLRKLAADGHGSLGR</sequence>
<evidence type="ECO:0000259" key="4">
    <source>
        <dbReference type="Pfam" id="PF13193"/>
    </source>
</evidence>
<dbReference type="InterPro" id="IPR025110">
    <property type="entry name" value="AMP-bd_C"/>
</dbReference>
<dbReference type="InterPro" id="IPR000873">
    <property type="entry name" value="AMP-dep_synth/lig_dom"/>
</dbReference>
<dbReference type="AlphaFoldDB" id="A0A3S5YAE4"/>
<protein>
    <submittedName>
        <fullName evidence="5">Acyl-CoA ligase/synthetase</fullName>
    </submittedName>
</protein>
<reference evidence="5" key="1">
    <citation type="journal article" date="2010" name="PLoS Genet.">
        <title>The genome of a pathogenic rhodococcus: cooptive virulence underpinned by key gene acquisitions.</title>
        <authorList>
            <person name="Letek M."/>
            <person name="Gonzalez P."/>
            <person name="Macarthur I."/>
            <person name="Rodriguez H."/>
            <person name="Freeman T.C."/>
            <person name="Valero-Rello A."/>
            <person name="Blanco M."/>
            <person name="Buckley T."/>
            <person name="Cherevach I."/>
            <person name="Fahey R."/>
            <person name="Hapeshi A."/>
            <person name="Holdstock J."/>
            <person name="Leadon D."/>
            <person name="Navas J."/>
            <person name="Ocampo A."/>
            <person name="Quail M.A."/>
            <person name="Sanders M."/>
            <person name="Scortti M.M."/>
            <person name="Prescott J.F."/>
            <person name="Fogarty U."/>
            <person name="Meijer W.G."/>
            <person name="Parkhill J."/>
            <person name="Bentley S.D."/>
            <person name="Vazquez-Boland J.A."/>
        </authorList>
    </citation>
    <scope>NUCLEOTIDE SEQUENCE [LARGE SCALE GENOMIC DNA]</scope>
    <source>
        <strain evidence="5 6">103S</strain>
    </source>
</reference>
<evidence type="ECO:0000256" key="2">
    <source>
        <dbReference type="ARBA" id="ARBA00022598"/>
    </source>
</evidence>
<dbReference type="SUPFAM" id="SSF56801">
    <property type="entry name" value="Acetyl-CoA synthetase-like"/>
    <property type="match status" value="1"/>
</dbReference>
<accession>A0A3S5YAE4</accession>
<dbReference type="InterPro" id="IPR020459">
    <property type="entry name" value="AMP-binding"/>
</dbReference>
<dbReference type="Pfam" id="PF13193">
    <property type="entry name" value="AMP-binding_C"/>
    <property type="match status" value="1"/>
</dbReference>
<dbReference type="Proteomes" id="UP001154400">
    <property type="component" value="Chromosome"/>
</dbReference>
<name>A0A3S5YAE4_RHOH1</name>
<evidence type="ECO:0000259" key="3">
    <source>
        <dbReference type="Pfam" id="PF00501"/>
    </source>
</evidence>
<dbReference type="FunFam" id="3.30.300.30:FF:000008">
    <property type="entry name" value="2,3-dihydroxybenzoate-AMP ligase"/>
    <property type="match status" value="1"/>
</dbReference>
<gene>
    <name evidence="5" type="ordered locus">REQ_35120</name>
</gene>
<evidence type="ECO:0000313" key="6">
    <source>
        <dbReference type="Proteomes" id="UP000006892"/>
    </source>
</evidence>
<dbReference type="Gene3D" id="3.30.300.30">
    <property type="match status" value="1"/>
</dbReference>
<dbReference type="InterPro" id="IPR042099">
    <property type="entry name" value="ANL_N_sf"/>
</dbReference>
<dbReference type="InterPro" id="IPR045851">
    <property type="entry name" value="AMP-bd_C_sf"/>
</dbReference>
<comment type="similarity">
    <text evidence="1">Belongs to the ATP-dependent AMP-binding enzyme family.</text>
</comment>
<dbReference type="PRINTS" id="PR00154">
    <property type="entry name" value="AMPBINDING"/>
</dbReference>
<dbReference type="CDD" id="cd17631">
    <property type="entry name" value="FACL_FadD13-like"/>
    <property type="match status" value="1"/>
</dbReference>
<dbReference type="RefSeq" id="WP_013416856.1">
    <property type="nucleotide sequence ID" value="NC_014659.1"/>
</dbReference>
<dbReference type="Pfam" id="PF00501">
    <property type="entry name" value="AMP-binding"/>
    <property type="match status" value="1"/>
</dbReference>
<dbReference type="PROSITE" id="PS00455">
    <property type="entry name" value="AMP_BINDING"/>
    <property type="match status" value="1"/>
</dbReference>
<keyword evidence="2 5" id="KW-0436">Ligase</keyword>
<dbReference type="GO" id="GO:0016878">
    <property type="term" value="F:acid-thiol ligase activity"/>
    <property type="evidence" value="ECO:0007669"/>
    <property type="project" value="UniProtKB-ARBA"/>
</dbReference>
<dbReference type="PANTHER" id="PTHR43767:SF1">
    <property type="entry name" value="NONRIBOSOMAL PEPTIDE SYNTHASE PES1 (EUROFUNG)-RELATED"/>
    <property type="match status" value="1"/>
</dbReference>
<dbReference type="PANTHER" id="PTHR43767">
    <property type="entry name" value="LONG-CHAIN-FATTY-ACID--COA LIGASE"/>
    <property type="match status" value="1"/>
</dbReference>
<dbReference type="Gene3D" id="3.40.50.12780">
    <property type="entry name" value="N-terminal domain of ligase-like"/>
    <property type="match status" value="1"/>
</dbReference>
<dbReference type="InterPro" id="IPR050237">
    <property type="entry name" value="ATP-dep_AMP-bd_enzyme"/>
</dbReference>
<dbReference type="NCBIfam" id="NF004837">
    <property type="entry name" value="PRK06187.1"/>
    <property type="match status" value="1"/>
</dbReference>